<dbReference type="Proteomes" id="UP000012153">
    <property type="component" value="Unassembled WGS sequence"/>
</dbReference>
<organism evidence="1 2">
    <name type="scientific">Leptospira noguchii serovar Autumnalis str. ZUN142</name>
    <dbReference type="NCBI Taxonomy" id="1085540"/>
    <lineage>
        <taxon>Bacteria</taxon>
        <taxon>Pseudomonadati</taxon>
        <taxon>Spirochaetota</taxon>
        <taxon>Spirochaetia</taxon>
        <taxon>Leptospirales</taxon>
        <taxon>Leptospiraceae</taxon>
        <taxon>Leptospira</taxon>
    </lineage>
</organism>
<protein>
    <submittedName>
        <fullName evidence="1">Uncharacterized protein</fullName>
    </submittedName>
</protein>
<dbReference type="AlphaFoldDB" id="M6UCZ7"/>
<proteinExistence type="predicted"/>
<gene>
    <name evidence="1" type="ORF">LEP1GSC186_3712</name>
</gene>
<dbReference type="EMBL" id="AHOP02000029">
    <property type="protein sequence ID" value="EMO40706.1"/>
    <property type="molecule type" value="Genomic_DNA"/>
</dbReference>
<evidence type="ECO:0000313" key="1">
    <source>
        <dbReference type="EMBL" id="EMO40706.1"/>
    </source>
</evidence>
<comment type="caution">
    <text evidence="1">The sequence shown here is derived from an EMBL/GenBank/DDBJ whole genome shotgun (WGS) entry which is preliminary data.</text>
</comment>
<accession>M6UCZ7</accession>
<evidence type="ECO:0000313" key="2">
    <source>
        <dbReference type="Proteomes" id="UP000012153"/>
    </source>
</evidence>
<name>M6UCZ7_9LEPT</name>
<sequence length="46" mass="5342">MRQNLWELLKISKERSYKILSFLGQLGIKFLSFGLSSTFCENRTTG</sequence>
<reference evidence="1 2" key="1">
    <citation type="submission" date="2013-01" db="EMBL/GenBank/DDBJ databases">
        <authorList>
            <person name="Harkins D.M."/>
            <person name="Durkin A.S."/>
            <person name="Brinkac L.M."/>
            <person name="Haft D.H."/>
            <person name="Selengut J.D."/>
            <person name="Sanka R."/>
            <person name="DePew J."/>
            <person name="Purushe J."/>
            <person name="Matthias M.A."/>
            <person name="Vinetz J.M."/>
            <person name="Sutton G.G."/>
            <person name="Nierman W.C."/>
            <person name="Fouts D.E."/>
        </authorList>
    </citation>
    <scope>NUCLEOTIDE SEQUENCE [LARGE SCALE GENOMIC DNA]</scope>
    <source>
        <strain evidence="1 2">ZUN142</strain>
    </source>
</reference>